<gene>
    <name evidence="4" type="ORF">Acr_04g0001120</name>
</gene>
<dbReference type="Proteomes" id="UP000585474">
    <property type="component" value="Unassembled WGS sequence"/>
</dbReference>
<proteinExistence type="predicted"/>
<evidence type="ECO:0000256" key="2">
    <source>
        <dbReference type="SAM" id="MobiDB-lite"/>
    </source>
</evidence>
<keyword evidence="5" id="KW-1185">Reference proteome</keyword>
<dbReference type="GO" id="GO:0006457">
    <property type="term" value="P:protein folding"/>
    <property type="evidence" value="ECO:0007669"/>
    <property type="project" value="InterPro"/>
</dbReference>
<dbReference type="InterPro" id="IPR051339">
    <property type="entry name" value="DnaJ_subfamily_B"/>
</dbReference>
<comment type="caution">
    <text evidence="4">The sequence shown here is derived from an EMBL/GenBank/DDBJ whole genome shotgun (WGS) entry which is preliminary data.</text>
</comment>
<feature type="domain" description="Chaperone DnaJ C-terminal" evidence="3">
    <location>
        <begin position="120"/>
        <end position="278"/>
    </location>
</feature>
<sequence>MPVSASRRFLRSMSRKNNVDDAIASPKEVSLSRSTTSTWKASTSVFPEGVSSLSRSTSCRKASTPLSPAGGSLSRSTSSRKLSTAVSAAGGSLSNSASIRKGSAPIMYSNSNGLMKPPAVEKNLECTLEELCFGCVKKIMVARDVVTNDGQVVVQEEMLTIKVKPGWTKGTKITFEGSGKEATGTYPADIIFVIVEKKHSLFRREGDDLEMTVEVPLVKALTGCTLSVPLLGGEKMSLKIDDIIEPGSEKVITGQGMPKPKEHGNRGNLVVKFQVQFPTELTDDQRARAFSILQNSC</sequence>
<dbReference type="SUPFAM" id="SSF49493">
    <property type="entry name" value="HSP40/DnaJ peptide-binding domain"/>
    <property type="match status" value="2"/>
</dbReference>
<feature type="compositionally biased region" description="Polar residues" evidence="2">
    <location>
        <begin position="57"/>
        <end position="66"/>
    </location>
</feature>
<evidence type="ECO:0000259" key="3">
    <source>
        <dbReference type="Pfam" id="PF01556"/>
    </source>
</evidence>
<dbReference type="GO" id="GO:0005829">
    <property type="term" value="C:cytosol"/>
    <property type="evidence" value="ECO:0007669"/>
    <property type="project" value="TreeGrafter"/>
</dbReference>
<organism evidence="4 5">
    <name type="scientific">Actinidia rufa</name>
    <dbReference type="NCBI Taxonomy" id="165716"/>
    <lineage>
        <taxon>Eukaryota</taxon>
        <taxon>Viridiplantae</taxon>
        <taxon>Streptophyta</taxon>
        <taxon>Embryophyta</taxon>
        <taxon>Tracheophyta</taxon>
        <taxon>Spermatophyta</taxon>
        <taxon>Magnoliopsida</taxon>
        <taxon>eudicotyledons</taxon>
        <taxon>Gunneridae</taxon>
        <taxon>Pentapetalae</taxon>
        <taxon>asterids</taxon>
        <taxon>Ericales</taxon>
        <taxon>Actinidiaceae</taxon>
        <taxon>Actinidia</taxon>
    </lineage>
</organism>
<dbReference type="InterPro" id="IPR002939">
    <property type="entry name" value="DnaJ_C"/>
</dbReference>
<evidence type="ECO:0000313" key="4">
    <source>
        <dbReference type="EMBL" id="GFY85374.1"/>
    </source>
</evidence>
<name>A0A7J0EFX0_9ERIC</name>
<dbReference type="FunFam" id="2.60.260.20:FF:000002">
    <property type="entry name" value="Dnaj homolog subfamily b member"/>
    <property type="match status" value="1"/>
</dbReference>
<dbReference type="PANTHER" id="PTHR24078">
    <property type="entry name" value="DNAJ HOMOLOG SUBFAMILY C MEMBER"/>
    <property type="match status" value="1"/>
</dbReference>
<dbReference type="InterPro" id="IPR008971">
    <property type="entry name" value="HSP40/DnaJ_pept-bd"/>
</dbReference>
<dbReference type="OrthoDB" id="550424at2759"/>
<dbReference type="Gene3D" id="2.60.260.20">
    <property type="entry name" value="Urease metallochaperone UreE, N-terminal domain"/>
    <property type="match status" value="2"/>
</dbReference>
<feature type="region of interest" description="Disordered" evidence="2">
    <location>
        <begin position="57"/>
        <end position="79"/>
    </location>
</feature>
<keyword evidence="1" id="KW-0143">Chaperone</keyword>
<reference evidence="4 5" key="1">
    <citation type="submission" date="2019-07" db="EMBL/GenBank/DDBJ databases">
        <title>De Novo Assembly of kiwifruit Actinidia rufa.</title>
        <authorList>
            <person name="Sugita-Konishi S."/>
            <person name="Sato K."/>
            <person name="Mori E."/>
            <person name="Abe Y."/>
            <person name="Kisaki G."/>
            <person name="Hamano K."/>
            <person name="Suezawa K."/>
            <person name="Otani M."/>
            <person name="Fukuda T."/>
            <person name="Manabe T."/>
            <person name="Gomi K."/>
            <person name="Tabuchi M."/>
            <person name="Akimitsu K."/>
            <person name="Kataoka I."/>
        </authorList>
    </citation>
    <scope>NUCLEOTIDE SEQUENCE [LARGE SCALE GENOMIC DNA]</scope>
    <source>
        <strain evidence="5">cv. Fuchu</strain>
    </source>
</reference>
<dbReference type="CDD" id="cd10747">
    <property type="entry name" value="DnaJ_C"/>
    <property type="match status" value="1"/>
</dbReference>
<dbReference type="GO" id="GO:0051082">
    <property type="term" value="F:unfolded protein binding"/>
    <property type="evidence" value="ECO:0007669"/>
    <property type="project" value="InterPro"/>
</dbReference>
<dbReference type="AlphaFoldDB" id="A0A7J0EFX0"/>
<dbReference type="Pfam" id="PF01556">
    <property type="entry name" value="DnaJ_C"/>
    <property type="match status" value="1"/>
</dbReference>
<dbReference type="PANTHER" id="PTHR24078:SF574">
    <property type="entry name" value="CHAPERONE DNAJ C-TERMINAL DOMAIN-CONTAINING PROTEIN"/>
    <property type="match status" value="1"/>
</dbReference>
<accession>A0A7J0EFX0</accession>
<dbReference type="EMBL" id="BJWL01000004">
    <property type="protein sequence ID" value="GFY85374.1"/>
    <property type="molecule type" value="Genomic_DNA"/>
</dbReference>
<protein>
    <submittedName>
        <fullName evidence="4">HSP40/DnaJ peptide-binding protein</fullName>
    </submittedName>
</protein>
<dbReference type="GO" id="GO:0051087">
    <property type="term" value="F:protein-folding chaperone binding"/>
    <property type="evidence" value="ECO:0007669"/>
    <property type="project" value="TreeGrafter"/>
</dbReference>
<feature type="compositionally biased region" description="Low complexity" evidence="2">
    <location>
        <begin position="67"/>
        <end position="79"/>
    </location>
</feature>
<evidence type="ECO:0000313" key="5">
    <source>
        <dbReference type="Proteomes" id="UP000585474"/>
    </source>
</evidence>
<dbReference type="FunFam" id="2.60.260.20:FF:000006">
    <property type="entry name" value="DnaJ subfamily B member 13"/>
    <property type="match status" value="1"/>
</dbReference>
<evidence type="ECO:0000256" key="1">
    <source>
        <dbReference type="ARBA" id="ARBA00023186"/>
    </source>
</evidence>